<protein>
    <submittedName>
        <fullName evidence="4">Nitroreductase family protein</fullName>
    </submittedName>
</protein>
<keyword evidence="2" id="KW-0560">Oxidoreductase</keyword>
<keyword evidence="5" id="KW-1185">Reference proteome</keyword>
<proteinExistence type="inferred from homology"/>
<dbReference type="GO" id="GO:0016491">
    <property type="term" value="F:oxidoreductase activity"/>
    <property type="evidence" value="ECO:0007669"/>
    <property type="project" value="UniProtKB-KW"/>
</dbReference>
<gene>
    <name evidence="4" type="ORF">DDU33_04495</name>
</gene>
<evidence type="ECO:0000256" key="1">
    <source>
        <dbReference type="ARBA" id="ARBA00007118"/>
    </source>
</evidence>
<evidence type="ECO:0000256" key="2">
    <source>
        <dbReference type="ARBA" id="ARBA00023002"/>
    </source>
</evidence>
<dbReference type="Pfam" id="PF00881">
    <property type="entry name" value="Nitroreductase"/>
    <property type="match status" value="1"/>
</dbReference>
<evidence type="ECO:0000313" key="4">
    <source>
        <dbReference type="EMBL" id="AWI50794.1"/>
    </source>
</evidence>
<dbReference type="CDD" id="cd02137">
    <property type="entry name" value="MhqN-like"/>
    <property type="match status" value="1"/>
</dbReference>
<accession>A0A2U8FKA8</accession>
<reference evidence="5" key="1">
    <citation type="submission" date="2018-05" db="EMBL/GenBank/DDBJ databases">
        <title>Complete genome sequence of Actinobacillus porcitonsillarum reference strain 9953L55 (CCUG 46996).</title>
        <authorList>
            <person name="Dona V."/>
            <person name="Perreten V."/>
        </authorList>
    </citation>
    <scope>NUCLEOTIDE SEQUENCE [LARGE SCALE GENOMIC DNA]</scope>
    <source>
        <strain evidence="5">9953L55</strain>
    </source>
</reference>
<dbReference type="Gene3D" id="3.40.109.10">
    <property type="entry name" value="NADH Oxidase"/>
    <property type="match status" value="1"/>
</dbReference>
<dbReference type="PANTHER" id="PTHR43673">
    <property type="entry name" value="NAD(P)H NITROREDUCTASE YDGI-RELATED"/>
    <property type="match status" value="1"/>
</dbReference>
<dbReference type="InterPro" id="IPR000415">
    <property type="entry name" value="Nitroreductase-like"/>
</dbReference>
<dbReference type="SUPFAM" id="SSF55469">
    <property type="entry name" value="FMN-dependent nitroreductase-like"/>
    <property type="match status" value="1"/>
</dbReference>
<dbReference type="EMBL" id="CP029206">
    <property type="protein sequence ID" value="AWI50794.1"/>
    <property type="molecule type" value="Genomic_DNA"/>
</dbReference>
<evidence type="ECO:0000313" key="5">
    <source>
        <dbReference type="Proteomes" id="UP000244920"/>
    </source>
</evidence>
<dbReference type="AlphaFoldDB" id="A0A2U8FKA8"/>
<name>A0A2U8FKA8_9PAST</name>
<organism evidence="4 5">
    <name type="scientific">Actinobacillus porcitonsillarum</name>
    <dbReference type="NCBI Taxonomy" id="189834"/>
    <lineage>
        <taxon>Bacteria</taxon>
        <taxon>Pseudomonadati</taxon>
        <taxon>Pseudomonadota</taxon>
        <taxon>Gammaproteobacteria</taxon>
        <taxon>Pasteurellales</taxon>
        <taxon>Pasteurellaceae</taxon>
        <taxon>Actinobacillus</taxon>
    </lineage>
</organism>
<dbReference type="InterPro" id="IPR029479">
    <property type="entry name" value="Nitroreductase"/>
</dbReference>
<dbReference type="RefSeq" id="WP_108923398.1">
    <property type="nucleotide sequence ID" value="NZ_CP029206.1"/>
</dbReference>
<comment type="similarity">
    <text evidence="1">Belongs to the nitroreductase family.</text>
</comment>
<dbReference type="KEGG" id="apor:DDU33_04495"/>
<evidence type="ECO:0000259" key="3">
    <source>
        <dbReference type="Pfam" id="PF00881"/>
    </source>
</evidence>
<feature type="domain" description="Nitroreductase" evidence="3">
    <location>
        <begin position="7"/>
        <end position="185"/>
    </location>
</feature>
<dbReference type="Proteomes" id="UP000244920">
    <property type="component" value="Chromosome"/>
</dbReference>
<dbReference type="PANTHER" id="PTHR43673:SF10">
    <property type="entry name" value="NADH DEHYDROGENASE_NAD(P)H NITROREDUCTASE XCC3605-RELATED"/>
    <property type="match status" value="1"/>
</dbReference>
<sequence length="212" mass="23484">MQLKDVIEQRKTIKRFDPTVKIPRTELEEIFTLALQAPSKANLQPWRFVVVDDEAQKSRLLGSVAHNVPPCETAPVLVLVLADLAYEKLLGDILDYSVEKGCLGAGFRQNAFNFLLSVHQAASPAEIRDQVLIDTSLAAMQLMLAIKDKGYDSHAIGIFNRQAVLELLEVDAERYAPVMLLAVGKAATDPVPSVRLPLEYTLSWNNGKGFKK</sequence>